<keyword evidence="1" id="KW-0697">Rotamase</keyword>
<keyword evidence="3" id="KW-1133">Transmembrane helix</keyword>
<evidence type="ECO:0000313" key="5">
    <source>
        <dbReference type="EMBL" id="HIY20853.1"/>
    </source>
</evidence>
<evidence type="ECO:0000313" key="6">
    <source>
        <dbReference type="Proteomes" id="UP000823868"/>
    </source>
</evidence>
<dbReference type="PROSITE" id="PS50198">
    <property type="entry name" value="PPIC_PPIASE_2"/>
    <property type="match status" value="1"/>
</dbReference>
<feature type="transmembrane region" description="Helical" evidence="3">
    <location>
        <begin position="36"/>
        <end position="56"/>
    </location>
</feature>
<dbReference type="Proteomes" id="UP000823868">
    <property type="component" value="Unassembled WGS sequence"/>
</dbReference>
<proteinExistence type="predicted"/>
<dbReference type="InterPro" id="IPR050245">
    <property type="entry name" value="PrsA_foldase"/>
</dbReference>
<dbReference type="Pfam" id="PF13145">
    <property type="entry name" value="Rotamase_2"/>
    <property type="match status" value="1"/>
</dbReference>
<accession>A0A9D2BYJ5</accession>
<dbReference type="EMBL" id="DXDX01000057">
    <property type="protein sequence ID" value="HIY20853.1"/>
    <property type="molecule type" value="Genomic_DNA"/>
</dbReference>
<dbReference type="InterPro" id="IPR027304">
    <property type="entry name" value="Trigger_fact/SurA_dom_sf"/>
</dbReference>
<dbReference type="AlphaFoldDB" id="A0A9D2BYJ5"/>
<organism evidence="5 6">
    <name type="scientific">Candidatus Flavonifractor merdigallinarum</name>
    <dbReference type="NCBI Taxonomy" id="2838589"/>
    <lineage>
        <taxon>Bacteria</taxon>
        <taxon>Bacillati</taxon>
        <taxon>Bacillota</taxon>
        <taxon>Clostridia</taxon>
        <taxon>Eubacteriales</taxon>
        <taxon>Oscillospiraceae</taxon>
        <taxon>Flavonifractor</taxon>
    </lineage>
</organism>
<keyword evidence="3" id="KW-0812">Transmembrane</keyword>
<dbReference type="Gene3D" id="3.10.50.40">
    <property type="match status" value="1"/>
</dbReference>
<dbReference type="InterPro" id="IPR000297">
    <property type="entry name" value="PPIase_PpiC"/>
</dbReference>
<dbReference type="SUPFAM" id="SSF54534">
    <property type="entry name" value="FKBP-like"/>
    <property type="match status" value="1"/>
</dbReference>
<gene>
    <name evidence="5" type="ORF">H9841_02995</name>
</gene>
<dbReference type="SUPFAM" id="SSF109998">
    <property type="entry name" value="Triger factor/SurA peptide-binding domain-like"/>
    <property type="match status" value="1"/>
</dbReference>
<protein>
    <submittedName>
        <fullName evidence="5">Peptidylprolyl isomerase</fullName>
        <ecNumber evidence="5">5.2.1.8</ecNumber>
    </submittedName>
</protein>
<dbReference type="Pfam" id="PF13616">
    <property type="entry name" value="Rotamase_3"/>
    <property type="match status" value="1"/>
</dbReference>
<sequence length="516" mass="57132">MSASREKRQRQGDPVAGLTQKQIQERKEAQIKKRNTVIYTVIGVIVAVLVVALLVWHSGFFQSRTTALTVDGRNYTPGEVAFYYNSAKQQNAYYLSMMGMYDTSKSAKEQYYDEAAGTTYYDYFMDNAKNQIVYTKTLADAAKEEGMTLSEDSQASVEAQIDSYKSQATQTGYPSLNSFLKAYFGPYMNQNVLRSCLEESYLANQYRQAHSDSLTYDDAALQSYYEENQNSLDTFEYRSMFFSGTAESTTDADGNTVEATEEEKTAAMEAAKEKADALLAQVEGGESFDNAANDLLGEEPNLTYDGQQSVLGSSLNSAISEWLTDSARKAGDVAVVDSTSGYYVVQFDNRFLDENDIGQADIRHILVKAEVAEGAEEPTDEAKEAAKEKAQSILDEFEAGDKTSESFAALANEYSEDPGSNTNGGLYEDVTENTSFFQGFLDWIFADGRKAGDTGLVENTQTDQWGWHVMYLDKVDNPQWKVTADNALRSADMSAWTEELTSGIEAVDGSGLKYVE</sequence>
<dbReference type="EC" id="5.2.1.8" evidence="5"/>
<feature type="domain" description="PpiC" evidence="4">
    <location>
        <begin position="357"/>
        <end position="474"/>
    </location>
</feature>
<evidence type="ECO:0000259" key="4">
    <source>
        <dbReference type="PROSITE" id="PS50198"/>
    </source>
</evidence>
<evidence type="ECO:0000256" key="2">
    <source>
        <dbReference type="SAM" id="MobiDB-lite"/>
    </source>
</evidence>
<evidence type="ECO:0000256" key="1">
    <source>
        <dbReference type="PROSITE-ProRule" id="PRU00278"/>
    </source>
</evidence>
<keyword evidence="1 5" id="KW-0413">Isomerase</keyword>
<dbReference type="InterPro" id="IPR046357">
    <property type="entry name" value="PPIase_dom_sf"/>
</dbReference>
<name>A0A9D2BYJ5_9FIRM</name>
<dbReference type="GO" id="GO:0003755">
    <property type="term" value="F:peptidyl-prolyl cis-trans isomerase activity"/>
    <property type="evidence" value="ECO:0007669"/>
    <property type="project" value="UniProtKB-KW"/>
</dbReference>
<reference evidence="5" key="2">
    <citation type="submission" date="2021-04" db="EMBL/GenBank/DDBJ databases">
        <authorList>
            <person name="Gilroy R."/>
        </authorList>
    </citation>
    <scope>NUCLEOTIDE SEQUENCE</scope>
    <source>
        <strain evidence="5">ChiBcec16_6824</strain>
    </source>
</reference>
<feature type="region of interest" description="Disordered" evidence="2">
    <location>
        <begin position="1"/>
        <end position="21"/>
    </location>
</feature>
<dbReference type="PANTHER" id="PTHR47245">
    <property type="entry name" value="PEPTIDYLPROLYL ISOMERASE"/>
    <property type="match status" value="1"/>
</dbReference>
<evidence type="ECO:0000256" key="3">
    <source>
        <dbReference type="SAM" id="Phobius"/>
    </source>
</evidence>
<feature type="compositionally biased region" description="Basic and acidic residues" evidence="2">
    <location>
        <begin position="1"/>
        <end position="11"/>
    </location>
</feature>
<dbReference type="PANTHER" id="PTHR47245:SF2">
    <property type="entry name" value="PEPTIDYL-PROLYL CIS-TRANS ISOMERASE HP_0175-RELATED"/>
    <property type="match status" value="1"/>
</dbReference>
<keyword evidence="3" id="KW-0472">Membrane</keyword>
<reference evidence="5" key="1">
    <citation type="journal article" date="2021" name="PeerJ">
        <title>Extensive microbial diversity within the chicken gut microbiome revealed by metagenomics and culture.</title>
        <authorList>
            <person name="Gilroy R."/>
            <person name="Ravi A."/>
            <person name="Getino M."/>
            <person name="Pursley I."/>
            <person name="Horton D.L."/>
            <person name="Alikhan N.F."/>
            <person name="Baker D."/>
            <person name="Gharbi K."/>
            <person name="Hall N."/>
            <person name="Watson M."/>
            <person name="Adriaenssens E.M."/>
            <person name="Foster-Nyarko E."/>
            <person name="Jarju S."/>
            <person name="Secka A."/>
            <person name="Antonio M."/>
            <person name="Oren A."/>
            <person name="Chaudhuri R.R."/>
            <person name="La Ragione R."/>
            <person name="Hildebrand F."/>
            <person name="Pallen M.J."/>
        </authorList>
    </citation>
    <scope>NUCLEOTIDE SEQUENCE</scope>
    <source>
        <strain evidence="5">ChiBcec16_6824</strain>
    </source>
</reference>
<comment type="caution">
    <text evidence="5">The sequence shown here is derived from an EMBL/GenBank/DDBJ whole genome shotgun (WGS) entry which is preliminary data.</text>
</comment>